<keyword evidence="2" id="KW-1133">Transmembrane helix</keyword>
<dbReference type="PANTHER" id="PTHR10492:SF96">
    <property type="entry name" value="ATP-DEPENDENT DNA HELICASE"/>
    <property type="match status" value="1"/>
</dbReference>
<dbReference type="AlphaFoldDB" id="A0A5N6NIU3"/>
<comment type="similarity">
    <text evidence="1">Belongs to the helicase family.</text>
</comment>
<dbReference type="GO" id="GO:0016887">
    <property type="term" value="F:ATP hydrolysis activity"/>
    <property type="evidence" value="ECO:0007669"/>
    <property type="project" value="RHEA"/>
</dbReference>
<keyword evidence="1" id="KW-0547">Nucleotide-binding</keyword>
<dbReference type="InterPro" id="IPR010285">
    <property type="entry name" value="DNA_helicase_pif1-like_DEAD"/>
</dbReference>
<dbReference type="SUPFAM" id="SSF52540">
    <property type="entry name" value="P-loop containing nucleoside triphosphate hydrolases"/>
    <property type="match status" value="1"/>
</dbReference>
<dbReference type="Proteomes" id="UP000326396">
    <property type="component" value="Linkage Group LG19"/>
</dbReference>
<proteinExistence type="inferred from homology"/>
<dbReference type="OrthoDB" id="1701529at2759"/>
<sequence>MNDRRCFESLDKSLRDLLNNPNKPFGGRSVLLGGDFRETLPIKREASKTEILASSLPRSHLWKHFKVYMLTENMRLHRPNMNLTERHEVEAFSSWLFAIGDGILFLVLYCFQVAESTRGRYLVAYCRLDFTLKVGIKSKETW</sequence>
<dbReference type="GO" id="GO:0005524">
    <property type="term" value="F:ATP binding"/>
    <property type="evidence" value="ECO:0007669"/>
    <property type="project" value="UniProtKB-KW"/>
</dbReference>
<dbReference type="GO" id="GO:0043139">
    <property type="term" value="F:5'-3' DNA helicase activity"/>
    <property type="evidence" value="ECO:0007669"/>
    <property type="project" value="UniProtKB-EC"/>
</dbReference>
<comment type="caution">
    <text evidence="4">The sequence shown here is derived from an EMBL/GenBank/DDBJ whole genome shotgun (WGS) entry which is preliminary data.</text>
</comment>
<dbReference type="EMBL" id="SZYD01000011">
    <property type="protein sequence ID" value="KAD4888018.1"/>
    <property type="molecule type" value="Genomic_DNA"/>
</dbReference>
<dbReference type="Pfam" id="PF05970">
    <property type="entry name" value="PIF1"/>
    <property type="match status" value="1"/>
</dbReference>
<keyword evidence="2" id="KW-0812">Transmembrane</keyword>
<comment type="catalytic activity">
    <reaction evidence="1">
        <text>ATP + H2O = ADP + phosphate + H(+)</text>
        <dbReference type="Rhea" id="RHEA:13065"/>
        <dbReference type="ChEBI" id="CHEBI:15377"/>
        <dbReference type="ChEBI" id="CHEBI:15378"/>
        <dbReference type="ChEBI" id="CHEBI:30616"/>
        <dbReference type="ChEBI" id="CHEBI:43474"/>
        <dbReference type="ChEBI" id="CHEBI:456216"/>
        <dbReference type="EC" id="5.6.2.3"/>
    </reaction>
</comment>
<dbReference type="InterPro" id="IPR027417">
    <property type="entry name" value="P-loop_NTPase"/>
</dbReference>
<evidence type="ECO:0000256" key="2">
    <source>
        <dbReference type="SAM" id="Phobius"/>
    </source>
</evidence>
<keyword evidence="1" id="KW-0378">Hydrolase</keyword>
<keyword evidence="1" id="KW-0067">ATP-binding</keyword>
<evidence type="ECO:0000256" key="1">
    <source>
        <dbReference type="RuleBase" id="RU363044"/>
    </source>
</evidence>
<keyword evidence="1" id="KW-0233">DNA recombination</keyword>
<keyword evidence="2" id="KW-0472">Membrane</keyword>
<keyword evidence="1" id="KW-0234">DNA repair</keyword>
<evidence type="ECO:0000313" key="4">
    <source>
        <dbReference type="EMBL" id="KAD4888018.1"/>
    </source>
</evidence>
<keyword evidence="1" id="KW-0347">Helicase</keyword>
<evidence type="ECO:0000259" key="3">
    <source>
        <dbReference type="Pfam" id="PF05970"/>
    </source>
</evidence>
<gene>
    <name evidence="4" type="ORF">E3N88_20091</name>
</gene>
<reference evidence="4 5" key="1">
    <citation type="submission" date="2019-05" db="EMBL/GenBank/DDBJ databases">
        <title>Mikania micrantha, genome provides insights into the molecular mechanism of rapid growth.</title>
        <authorList>
            <person name="Liu B."/>
        </authorList>
    </citation>
    <scope>NUCLEOTIDE SEQUENCE [LARGE SCALE GENOMIC DNA]</scope>
    <source>
        <strain evidence="4">NLD-2019</strain>
        <tissue evidence="4">Leaf</tissue>
    </source>
</reference>
<dbReference type="GO" id="GO:0006310">
    <property type="term" value="P:DNA recombination"/>
    <property type="evidence" value="ECO:0007669"/>
    <property type="project" value="UniProtKB-KW"/>
</dbReference>
<keyword evidence="5" id="KW-1185">Reference proteome</keyword>
<protein>
    <recommendedName>
        <fullName evidence="1">ATP-dependent DNA helicase</fullName>
        <ecNumber evidence="1">5.6.2.3</ecNumber>
    </recommendedName>
</protein>
<accession>A0A5N6NIU3</accession>
<organism evidence="4 5">
    <name type="scientific">Mikania micrantha</name>
    <name type="common">bitter vine</name>
    <dbReference type="NCBI Taxonomy" id="192012"/>
    <lineage>
        <taxon>Eukaryota</taxon>
        <taxon>Viridiplantae</taxon>
        <taxon>Streptophyta</taxon>
        <taxon>Embryophyta</taxon>
        <taxon>Tracheophyta</taxon>
        <taxon>Spermatophyta</taxon>
        <taxon>Magnoliopsida</taxon>
        <taxon>eudicotyledons</taxon>
        <taxon>Gunneridae</taxon>
        <taxon>Pentapetalae</taxon>
        <taxon>asterids</taxon>
        <taxon>campanulids</taxon>
        <taxon>Asterales</taxon>
        <taxon>Asteraceae</taxon>
        <taxon>Asteroideae</taxon>
        <taxon>Heliantheae alliance</taxon>
        <taxon>Eupatorieae</taxon>
        <taxon>Mikania</taxon>
    </lineage>
</organism>
<comment type="cofactor">
    <cofactor evidence="1">
        <name>Mg(2+)</name>
        <dbReference type="ChEBI" id="CHEBI:18420"/>
    </cofactor>
</comment>
<dbReference type="GO" id="GO:0006281">
    <property type="term" value="P:DNA repair"/>
    <property type="evidence" value="ECO:0007669"/>
    <property type="project" value="UniProtKB-KW"/>
</dbReference>
<keyword evidence="1" id="KW-0227">DNA damage</keyword>
<name>A0A5N6NIU3_9ASTR</name>
<evidence type="ECO:0000313" key="5">
    <source>
        <dbReference type="Proteomes" id="UP000326396"/>
    </source>
</evidence>
<dbReference type="PANTHER" id="PTHR10492">
    <property type="match status" value="1"/>
</dbReference>
<feature type="transmembrane region" description="Helical" evidence="2">
    <location>
        <begin position="92"/>
        <end position="111"/>
    </location>
</feature>
<dbReference type="GO" id="GO:0000723">
    <property type="term" value="P:telomere maintenance"/>
    <property type="evidence" value="ECO:0007669"/>
    <property type="project" value="InterPro"/>
</dbReference>
<dbReference type="EC" id="5.6.2.3" evidence="1"/>
<feature type="domain" description="DNA helicase Pif1-like DEAD-box helicase" evidence="3">
    <location>
        <begin position="1"/>
        <end position="102"/>
    </location>
</feature>